<proteinExistence type="predicted"/>
<comment type="caution">
    <text evidence="1">The sequence shown here is derived from an EMBL/GenBank/DDBJ whole genome shotgun (WGS) entry which is preliminary data.</text>
</comment>
<sequence>MKGLKLMKKVTVHTRRLTPVSKVYEGKNQIGQLKSVKNMTAQQKEFSLQLDWHGIAYQALETKNNLDRRNWTLYKKKEQAGTLSVPSRPSALGNPDYEPSQLLIHGSTLTLNEGEKGRHLTLMNEQSEKTAELKKKGFGKVEATLYPEEDEPLFLLALYIAFKL</sequence>
<evidence type="ECO:0000313" key="2">
    <source>
        <dbReference type="Proteomes" id="UP000240509"/>
    </source>
</evidence>
<reference evidence="1 2" key="1">
    <citation type="submission" date="2018-03" db="EMBL/GenBank/DDBJ databases">
        <title>Alkalicoccus saliphilus sp. nov., isolated from a mineral pool.</title>
        <authorList>
            <person name="Zhao B."/>
        </authorList>
    </citation>
    <scope>NUCLEOTIDE SEQUENCE [LARGE SCALE GENOMIC DNA]</scope>
    <source>
        <strain evidence="1 2">6AG</strain>
    </source>
</reference>
<organism evidence="1 2">
    <name type="scientific">Alkalicoccus saliphilus</name>
    <dbReference type="NCBI Taxonomy" id="200989"/>
    <lineage>
        <taxon>Bacteria</taxon>
        <taxon>Bacillati</taxon>
        <taxon>Bacillota</taxon>
        <taxon>Bacilli</taxon>
        <taxon>Bacillales</taxon>
        <taxon>Bacillaceae</taxon>
        <taxon>Alkalicoccus</taxon>
    </lineage>
</organism>
<dbReference type="EMBL" id="PZJJ01000002">
    <property type="protein sequence ID" value="PTL40121.1"/>
    <property type="molecule type" value="Genomic_DNA"/>
</dbReference>
<keyword evidence="2" id="KW-1185">Reference proteome</keyword>
<dbReference type="Proteomes" id="UP000240509">
    <property type="component" value="Unassembled WGS sequence"/>
</dbReference>
<evidence type="ECO:0000313" key="1">
    <source>
        <dbReference type="EMBL" id="PTL40121.1"/>
    </source>
</evidence>
<name>A0A2T4U9Q1_9BACI</name>
<protein>
    <submittedName>
        <fullName evidence="1">Uncharacterized protein</fullName>
    </submittedName>
</protein>
<dbReference type="AlphaFoldDB" id="A0A2T4U9Q1"/>
<gene>
    <name evidence="1" type="ORF">C6Y45_01705</name>
</gene>
<accession>A0A2T4U9Q1</accession>